<name>A0A0D0UDQ6_CRYGA</name>
<evidence type="ECO:0000256" key="1">
    <source>
        <dbReference type="SAM" id="MobiDB-lite"/>
    </source>
</evidence>
<organism evidence="2">
    <name type="scientific">Cryptococcus bacillisporus CA1280</name>
    <dbReference type="NCBI Taxonomy" id="1296109"/>
    <lineage>
        <taxon>Eukaryota</taxon>
        <taxon>Fungi</taxon>
        <taxon>Dikarya</taxon>
        <taxon>Basidiomycota</taxon>
        <taxon>Agaricomycotina</taxon>
        <taxon>Tremellomycetes</taxon>
        <taxon>Tremellales</taxon>
        <taxon>Cryptococcaceae</taxon>
        <taxon>Cryptococcus</taxon>
        <taxon>Cryptococcus gattii species complex</taxon>
    </lineage>
</organism>
<dbReference type="OrthoDB" id="10668220at2759"/>
<evidence type="ECO:0000313" key="2">
    <source>
        <dbReference type="EMBL" id="KIR46438.1"/>
    </source>
</evidence>
<dbReference type="AlphaFoldDB" id="A0A0D0UDQ6"/>
<feature type="region of interest" description="Disordered" evidence="1">
    <location>
        <begin position="63"/>
        <end position="94"/>
    </location>
</feature>
<proteinExistence type="predicted"/>
<gene>
    <name evidence="2" type="ORF">I312_04494</name>
</gene>
<dbReference type="EMBL" id="KN847984">
    <property type="protein sequence ID" value="KIR46438.1"/>
    <property type="molecule type" value="Genomic_DNA"/>
</dbReference>
<reference evidence="2" key="1">
    <citation type="submission" date="2015-01" db="EMBL/GenBank/DDBJ databases">
        <title>The Genome Sequence of Cryptococcus gattii CA1280.</title>
        <authorList>
            <consortium name="The Broad Institute Genomics Platform"/>
            <person name="Cuomo C."/>
            <person name="Litvintseva A."/>
            <person name="Chen Y."/>
            <person name="Heitman J."/>
            <person name="Sun S."/>
            <person name="Springer D."/>
            <person name="Dromer F."/>
            <person name="Young S."/>
            <person name="Zeng Q."/>
            <person name="Gargeya S."/>
            <person name="Abouelleil A."/>
            <person name="Alvarado L."/>
            <person name="Chapman S.B."/>
            <person name="Gainer-Dewar J."/>
            <person name="Goldberg J."/>
            <person name="Griggs A."/>
            <person name="Gujja S."/>
            <person name="Hansen M."/>
            <person name="Howarth C."/>
            <person name="Imamovic A."/>
            <person name="Larimer J."/>
            <person name="Murphy C."/>
            <person name="Naylor J."/>
            <person name="Pearson M."/>
            <person name="Priest M."/>
            <person name="Roberts A."/>
            <person name="Saif S."/>
            <person name="Shea T."/>
            <person name="Sykes S."/>
            <person name="Wortman J."/>
            <person name="Nusbaum C."/>
            <person name="Birren B."/>
        </authorList>
    </citation>
    <scope>NUCLEOTIDE SEQUENCE [LARGE SCALE GENOMIC DNA]</scope>
    <source>
        <strain evidence="2">CA1280</strain>
    </source>
</reference>
<dbReference type="HOGENOM" id="CLU_2209909_0_0_1"/>
<sequence>MPRHGPKPVYAAENWPDHYEKETPDGFFLQDDKIFWHPNWSNLRTNLFENLVSIAVKKCAEDDQFARRKSKPTNDELKGRDRLPKQCRKEEGRAEAKKRVEMTVKGI</sequence>
<protein>
    <submittedName>
        <fullName evidence="2">Uncharacterized protein</fullName>
    </submittedName>
</protein>
<accession>A0A0D0UDQ6</accession>